<keyword evidence="12" id="KW-0378">Hydrolase</keyword>
<dbReference type="FunFam" id="3.90.70.80:FF:000015">
    <property type="entry name" value="Putative bifunctional UDP-N-acetylglucosamine transferase and deubiquitinase ALG13"/>
    <property type="match status" value="1"/>
</dbReference>
<dbReference type="SUPFAM" id="SSF54001">
    <property type="entry name" value="Cysteine proteinases"/>
    <property type="match status" value="1"/>
</dbReference>
<evidence type="ECO:0007829" key="26">
    <source>
        <dbReference type="PeptideAtlas" id="A0A8V0YS24"/>
    </source>
</evidence>
<keyword evidence="11" id="KW-0833">Ubl conjugation pathway</keyword>
<dbReference type="AlphaFoldDB" id="A0A8V0YS24"/>
<gene>
    <name evidence="24" type="primary">ALG13</name>
</gene>
<comment type="function">
    <text evidence="18">No glycosyltransferase or deubiquitinase activity is detected for this potential multifunctional enzyme.</text>
</comment>
<comment type="subunit">
    <text evidence="20">Forms with ALG14 the active heterodimeric UDP-N-acetylglucosamine transferase complex.</text>
</comment>
<evidence type="ECO:0000256" key="11">
    <source>
        <dbReference type="ARBA" id="ARBA00022786"/>
    </source>
</evidence>
<dbReference type="InterPro" id="IPR038765">
    <property type="entry name" value="Papain-like_cys_pep_sf"/>
</dbReference>
<reference evidence="24" key="3">
    <citation type="submission" date="2025-09" db="UniProtKB">
        <authorList>
            <consortium name="Ensembl"/>
        </authorList>
    </citation>
    <scope>IDENTIFICATION</scope>
    <source>
        <strain evidence="24">broiler</strain>
    </source>
</reference>
<keyword evidence="10" id="KW-0808">Transferase</keyword>
<dbReference type="OrthoDB" id="20273at2759"/>
<evidence type="ECO:0000256" key="14">
    <source>
        <dbReference type="ARBA" id="ARBA00022824"/>
    </source>
</evidence>
<comment type="catalytic activity">
    <reaction evidence="1">
        <text>Thiol-dependent hydrolysis of ester, thioester, amide, peptide and isopeptide bonds formed by the C-terminal Gly of ubiquitin (a 76-residue protein attached to proteins as an intracellular targeting signal).</text>
        <dbReference type="EC" id="3.4.19.12"/>
    </reaction>
</comment>
<evidence type="ECO:0000256" key="21">
    <source>
        <dbReference type="ARBA" id="ARBA00067535"/>
    </source>
</evidence>
<dbReference type="GO" id="GO:0004843">
    <property type="term" value="F:cysteine-type deubiquitinase activity"/>
    <property type="evidence" value="ECO:0007669"/>
    <property type="project" value="UniProtKB-EC"/>
</dbReference>
<evidence type="ECO:0000256" key="17">
    <source>
        <dbReference type="ARBA" id="ARBA00052228"/>
    </source>
</evidence>
<comment type="subcellular location">
    <subcellularLocation>
        <location evidence="2">Endoplasmic reticulum membrane</location>
        <topology evidence="2">Peripheral membrane protein</topology>
    </subcellularLocation>
</comment>
<dbReference type="EC" id="3.4.19.12" evidence="6"/>
<evidence type="ECO:0000256" key="16">
    <source>
        <dbReference type="ARBA" id="ARBA00023268"/>
    </source>
</evidence>
<dbReference type="Ensembl" id="ENSGALT00010036791.1">
    <property type="protein sequence ID" value="ENSGALP00010021436.1"/>
    <property type="gene ID" value="ENSGALG00010015285.1"/>
</dbReference>
<keyword evidence="25" id="KW-1185">Reference proteome</keyword>
<dbReference type="EC" id="2.4.1.141" evidence="5"/>
<evidence type="ECO:0000256" key="7">
    <source>
        <dbReference type="ARBA" id="ARBA00017468"/>
    </source>
</evidence>
<comment type="pathway">
    <text evidence="3">Protein modification; protein glycosylation.</text>
</comment>
<evidence type="ECO:0000256" key="18">
    <source>
        <dbReference type="ARBA" id="ARBA00057750"/>
    </source>
</evidence>
<evidence type="ECO:0000256" key="8">
    <source>
        <dbReference type="ARBA" id="ARBA00022670"/>
    </source>
</evidence>
<evidence type="ECO:0000256" key="4">
    <source>
        <dbReference type="ARBA" id="ARBA00006962"/>
    </source>
</evidence>
<dbReference type="Proteomes" id="UP000000539">
    <property type="component" value="Chromosome 4"/>
</dbReference>
<evidence type="ECO:0000256" key="10">
    <source>
        <dbReference type="ARBA" id="ARBA00022679"/>
    </source>
</evidence>
<accession>A0A8V0YS24</accession>
<dbReference type="Pfam" id="PF02338">
    <property type="entry name" value="OTU"/>
    <property type="match status" value="1"/>
</dbReference>
<evidence type="ECO:0000256" key="20">
    <source>
        <dbReference type="ARBA" id="ARBA00065778"/>
    </source>
</evidence>
<evidence type="ECO:0000256" key="13">
    <source>
        <dbReference type="ARBA" id="ARBA00022807"/>
    </source>
</evidence>
<proteinExistence type="evidence at protein level"/>
<evidence type="ECO:0000256" key="9">
    <source>
        <dbReference type="ARBA" id="ARBA00022676"/>
    </source>
</evidence>
<protein>
    <recommendedName>
        <fullName evidence="7">UDP-N-acetylglucosamine transferase subunit ALG13</fullName>
        <ecNumber evidence="5">2.4.1.141</ecNumber>
        <ecNumber evidence="6">3.4.19.12</ecNumber>
    </recommendedName>
    <alternativeName>
        <fullName evidence="22">Asparagine-linked glycosylation 13 homolog</fullName>
    </alternativeName>
    <alternativeName>
        <fullName evidence="21">UDP-N-acetylglucosamine transferase subunit alg13</fullName>
    </alternativeName>
</protein>
<dbReference type="GeneTree" id="ENSGT00940000159922"/>
<dbReference type="GO" id="GO:0006508">
    <property type="term" value="P:proteolysis"/>
    <property type="evidence" value="ECO:0007669"/>
    <property type="project" value="UniProtKB-KW"/>
</dbReference>
<dbReference type="GO" id="GO:0005789">
    <property type="term" value="C:endoplasmic reticulum membrane"/>
    <property type="evidence" value="ECO:0007669"/>
    <property type="project" value="UniProtKB-SubCell"/>
</dbReference>
<sequence length="270" mass="31100">MDEYLGSLGLYRKLTAKDASCLFRAISEQLFLCQIHHMEVRKACVSFMRQNQRNFESYVEGSFEKYLERLGDPKESAGQLEISALSVIYNRDFILYRYPGRPPTYATDNGFEDKILLCCSGNGHYDSVYTKQFQANAAICQAVLYEILYKDVFLMDEEELRSAVEMFRSGSKKHRNSGCVESEDTNFNCLHEKIPRNPSGKRGDVWEGNDTDSPVEDKFRQGTEEAKITENSSKMPFPYKVLKALDPEIYRNVEFDVWLDSRKGASGSWR</sequence>
<evidence type="ECO:0000256" key="19">
    <source>
        <dbReference type="ARBA" id="ARBA00062784"/>
    </source>
</evidence>
<comment type="catalytic activity">
    <reaction evidence="17">
        <text>an N-acetyl-alpha-D-glucosaminyl-diphospho-di-trans,poly-cis-dolichol + UDP-N-acetyl-alpha-D-glucosamine = an N,N'-diacetylchitobiosyl-diphospho-di-trans,poly-cis-dolichol + UDP + H(+)</text>
        <dbReference type="Rhea" id="RHEA:23380"/>
        <dbReference type="Rhea" id="RHEA-COMP:19507"/>
        <dbReference type="Rhea" id="RHEA-COMP:19510"/>
        <dbReference type="ChEBI" id="CHEBI:15378"/>
        <dbReference type="ChEBI" id="CHEBI:57269"/>
        <dbReference type="ChEBI" id="CHEBI:57705"/>
        <dbReference type="ChEBI" id="CHEBI:58223"/>
        <dbReference type="ChEBI" id="CHEBI:58427"/>
        <dbReference type="EC" id="2.4.1.141"/>
    </reaction>
    <physiologicalReaction direction="left-to-right" evidence="17">
        <dbReference type="Rhea" id="RHEA:23381"/>
    </physiologicalReaction>
</comment>
<dbReference type="InterPro" id="IPR047387">
    <property type="entry name" value="OTU_ALG13"/>
</dbReference>
<organism evidence="24 25">
    <name type="scientific">Gallus gallus</name>
    <name type="common">Chicken</name>
    <dbReference type="NCBI Taxonomy" id="9031"/>
    <lineage>
        <taxon>Eukaryota</taxon>
        <taxon>Metazoa</taxon>
        <taxon>Chordata</taxon>
        <taxon>Craniata</taxon>
        <taxon>Vertebrata</taxon>
        <taxon>Euteleostomi</taxon>
        <taxon>Archelosauria</taxon>
        <taxon>Archosauria</taxon>
        <taxon>Dinosauria</taxon>
        <taxon>Saurischia</taxon>
        <taxon>Theropoda</taxon>
        <taxon>Coelurosauria</taxon>
        <taxon>Aves</taxon>
        <taxon>Neognathae</taxon>
        <taxon>Galloanserae</taxon>
        <taxon>Galliformes</taxon>
        <taxon>Phasianidae</taxon>
        <taxon>Phasianinae</taxon>
        <taxon>Gallus</taxon>
    </lineage>
</organism>
<reference evidence="24" key="1">
    <citation type="submission" date="2020-11" db="EMBL/GenBank/DDBJ databases">
        <title>Gallus gallus (Chicken) genome, bGalGal1, GRCg7b, maternal haplotype autosomes + Z &amp; W.</title>
        <authorList>
            <person name="Warren W."/>
            <person name="Formenti G."/>
            <person name="Fedrigo O."/>
            <person name="Haase B."/>
            <person name="Mountcastle J."/>
            <person name="Balacco J."/>
            <person name="Tracey A."/>
            <person name="Schneider V."/>
            <person name="Okimoto R."/>
            <person name="Cheng H."/>
            <person name="Hawken R."/>
            <person name="Howe K."/>
            <person name="Jarvis E.D."/>
        </authorList>
    </citation>
    <scope>NUCLEOTIDE SEQUENCE [LARGE SCALE GENOMIC DNA]</scope>
    <source>
        <strain evidence="24">Broiler</strain>
    </source>
</reference>
<evidence type="ECO:0000256" key="12">
    <source>
        <dbReference type="ARBA" id="ARBA00022801"/>
    </source>
</evidence>
<keyword evidence="8" id="KW-0645">Protease</keyword>
<evidence type="ECO:0000256" key="15">
    <source>
        <dbReference type="ARBA" id="ARBA00023136"/>
    </source>
</evidence>
<keyword evidence="9" id="KW-0328">Glycosyltransferase</keyword>
<dbReference type="InterPro" id="IPR050704">
    <property type="entry name" value="Peptidase_C85-like"/>
</dbReference>
<evidence type="ECO:0000256" key="22">
    <source>
        <dbReference type="ARBA" id="ARBA00078276"/>
    </source>
</evidence>
<dbReference type="Gene3D" id="3.90.70.80">
    <property type="match status" value="1"/>
</dbReference>
<keyword evidence="15" id="KW-0472">Membrane</keyword>
<keyword evidence="16" id="KW-0511">Multifunctional enzyme</keyword>
<evidence type="ECO:0000256" key="6">
    <source>
        <dbReference type="ARBA" id="ARBA00012759"/>
    </source>
</evidence>
<evidence type="ECO:0000313" key="25">
    <source>
        <dbReference type="Proteomes" id="UP000000539"/>
    </source>
</evidence>
<evidence type="ECO:0000256" key="5">
    <source>
        <dbReference type="ARBA" id="ARBA00012614"/>
    </source>
</evidence>
<comment type="similarity">
    <text evidence="4">Belongs to the glycosyltransferase 28 family.</text>
</comment>
<keyword evidence="14" id="KW-0256">Endoplasmic reticulum</keyword>
<dbReference type="PANTHER" id="PTHR12419:SF58">
    <property type="entry name" value="UBIQUITINYL HYDROLASE 1"/>
    <property type="match status" value="1"/>
</dbReference>
<keyword evidence="26" id="KW-1267">Proteomics identification</keyword>
<dbReference type="CDD" id="cd22795">
    <property type="entry name" value="OTU_ALG13"/>
    <property type="match status" value="1"/>
</dbReference>
<evidence type="ECO:0000313" key="24">
    <source>
        <dbReference type="Ensembl" id="ENSGALP00010021436.1"/>
    </source>
</evidence>
<dbReference type="PANTHER" id="PTHR12419">
    <property type="entry name" value="OTU DOMAIN CONTAINING PROTEIN"/>
    <property type="match status" value="1"/>
</dbReference>
<dbReference type="GO" id="GO:0004577">
    <property type="term" value="F:N-acetylglucosaminyldiphosphodolichol N-acetylglucosaminyltransferase activity"/>
    <property type="evidence" value="ECO:0007669"/>
    <property type="project" value="UniProtKB-EC"/>
</dbReference>
<keyword evidence="13" id="KW-0788">Thiol protease</keyword>
<evidence type="ECO:0000256" key="3">
    <source>
        <dbReference type="ARBA" id="ARBA00004922"/>
    </source>
</evidence>
<feature type="domain" description="OTU" evidence="23">
    <location>
        <begin position="10"/>
        <end position="131"/>
    </location>
</feature>
<reference evidence="24" key="2">
    <citation type="submission" date="2025-08" db="UniProtKB">
        <authorList>
            <consortium name="Ensembl"/>
        </authorList>
    </citation>
    <scope>IDENTIFICATION</scope>
    <source>
        <strain evidence="24">broiler</strain>
    </source>
</reference>
<evidence type="ECO:0000256" key="2">
    <source>
        <dbReference type="ARBA" id="ARBA00004406"/>
    </source>
</evidence>
<name>A0A8V0YS24_CHICK</name>
<dbReference type="InterPro" id="IPR003323">
    <property type="entry name" value="OTU_dom"/>
</dbReference>
<comment type="subunit">
    <text evidence="19">Not able to interact with ALG14 to form an active UDP-N-acetylglucosamine transferase complex.</text>
</comment>
<evidence type="ECO:0000256" key="1">
    <source>
        <dbReference type="ARBA" id="ARBA00000707"/>
    </source>
</evidence>
<evidence type="ECO:0000259" key="23">
    <source>
        <dbReference type="PROSITE" id="PS50802"/>
    </source>
</evidence>
<dbReference type="PROSITE" id="PS50802">
    <property type="entry name" value="OTU"/>
    <property type="match status" value="1"/>
</dbReference>